<feature type="chain" id="PRO_5030889872" evidence="2">
    <location>
        <begin position="23"/>
        <end position="666"/>
    </location>
</feature>
<evidence type="ECO:0000256" key="1">
    <source>
        <dbReference type="SAM" id="MobiDB-lite"/>
    </source>
</evidence>
<accession>A0A7S1W074</accession>
<proteinExistence type="predicted"/>
<organism evidence="3">
    <name type="scientific">Alexandrium catenella</name>
    <name type="common">Red tide dinoflagellate</name>
    <name type="synonym">Gonyaulax catenella</name>
    <dbReference type="NCBI Taxonomy" id="2925"/>
    <lineage>
        <taxon>Eukaryota</taxon>
        <taxon>Sar</taxon>
        <taxon>Alveolata</taxon>
        <taxon>Dinophyceae</taxon>
        <taxon>Gonyaulacales</taxon>
        <taxon>Pyrocystaceae</taxon>
        <taxon>Alexandrium</taxon>
    </lineage>
</organism>
<evidence type="ECO:0000313" key="3">
    <source>
        <dbReference type="EMBL" id="CAD9141764.1"/>
    </source>
</evidence>
<name>A0A7S1W074_ALECA</name>
<feature type="region of interest" description="Disordered" evidence="1">
    <location>
        <begin position="645"/>
        <end position="666"/>
    </location>
</feature>
<feature type="signal peptide" evidence="2">
    <location>
        <begin position="1"/>
        <end position="22"/>
    </location>
</feature>
<protein>
    <submittedName>
        <fullName evidence="3">Uncharacterized protein</fullName>
    </submittedName>
</protein>
<gene>
    <name evidence="3" type="ORF">ACAT0790_LOCUS27303</name>
</gene>
<sequence length="666" mass="71167">MAPTLLGHSILSLALGISLGSASVASPDWPLDHLAEDDASAEEQAVVLLQDVTGLSLMRQQIKLAADTRDSSSRSSTNGDAFSFAQTDIKIDAVPATASFPSAPLGKEETEEEETCSLQGLTPGVCAMAALARAGPKGGQTSSLDFFRPERLEKALFSEIESVLAGTHAGITADSVAELERDLAGPFASLPKNSAGLLEPAAVRYLVHQRFLRRHAWYIRSLNPAGEAQTPASEGEALRGHVPQHLQELIQNRQGGRGLGVRELAALVATLEHLIQGDMGERLKAAYASHNLPINGTASVDEVSEVLFTFMAHFLSQEHRSGYAISPKQARKERRELELGYGGWSEVEDIVTAAVLDGKPEMRFEETLAAAKEVMKQFAGYSVEECRGVKTTLAAMPGGPSGRVLLADFHREAVNGELIFSETREYLQKLGALDTTLPAFPSVLIPNYVVSPSNCVGTTSFFDMCCQNECESILEDIERALQSAEATPKDIAGALAVRGGDAGWPSAPLQRELEEAAEAHGGRVGLHGLAFARWLNSAFPLECPRPRPGDYGEEELPDAGVEFQAVAAVQVSASKAELLKELQAEEGNMTLPFPGEELQAGKELRALAAEAREQMAAGATRGLRASPLGLGDVTSFAQDGVQAVRAERREEPSDQDGGKFLRARAP</sequence>
<feature type="compositionally biased region" description="Basic and acidic residues" evidence="1">
    <location>
        <begin position="645"/>
        <end position="659"/>
    </location>
</feature>
<reference evidence="3" key="1">
    <citation type="submission" date="2021-01" db="EMBL/GenBank/DDBJ databases">
        <authorList>
            <person name="Corre E."/>
            <person name="Pelletier E."/>
            <person name="Niang G."/>
            <person name="Scheremetjew M."/>
            <person name="Finn R."/>
            <person name="Kale V."/>
            <person name="Holt S."/>
            <person name="Cochrane G."/>
            <person name="Meng A."/>
            <person name="Brown T."/>
            <person name="Cohen L."/>
        </authorList>
    </citation>
    <scope>NUCLEOTIDE SEQUENCE</scope>
    <source>
        <strain evidence="3">OF101</strain>
    </source>
</reference>
<dbReference type="AlphaFoldDB" id="A0A7S1W074"/>
<evidence type="ECO:0000256" key="2">
    <source>
        <dbReference type="SAM" id="SignalP"/>
    </source>
</evidence>
<dbReference type="EMBL" id="HBGE01045280">
    <property type="protein sequence ID" value="CAD9141764.1"/>
    <property type="molecule type" value="Transcribed_RNA"/>
</dbReference>
<keyword evidence="2" id="KW-0732">Signal</keyword>